<reference evidence="1" key="1">
    <citation type="submission" date="2020-02" db="EMBL/GenBank/DDBJ databases">
        <authorList>
            <person name="Meier V. D."/>
        </authorList>
    </citation>
    <scope>NUCLEOTIDE SEQUENCE</scope>
    <source>
        <strain evidence="1">AVDCRST_MAG56</strain>
    </source>
</reference>
<dbReference type="AlphaFoldDB" id="A0A6J4IVI7"/>
<proteinExistence type="predicted"/>
<organism evidence="1">
    <name type="scientific">uncultured Cytophagales bacterium</name>
    <dbReference type="NCBI Taxonomy" id="158755"/>
    <lineage>
        <taxon>Bacteria</taxon>
        <taxon>Pseudomonadati</taxon>
        <taxon>Bacteroidota</taxon>
        <taxon>Sphingobacteriia</taxon>
        <taxon>Sphingobacteriales</taxon>
        <taxon>environmental samples</taxon>
    </lineage>
</organism>
<gene>
    <name evidence="1" type="ORF">AVDCRST_MAG56-2520</name>
</gene>
<sequence>MGIEYWVLGIEYWVLGPPIFYFQLSVFHFQLPTLINHTKRTAMTTAIFPVLVADVAQCMEQHVNQIAEDYYLDLYRWEVVAVHFFHHWLSSRQDNLLAPRPGGEWTKGLRAVAEMQQHPEQFARIPKVRASVRKAFMLELADRFPQVRTVLLDQVQYLESHSLGYDFAALLKAVPDAATRERIQGQVGEFFLQRASAWLGGLYSMAA</sequence>
<evidence type="ECO:0000313" key="1">
    <source>
        <dbReference type="EMBL" id="CAA9260678.1"/>
    </source>
</evidence>
<accession>A0A6J4IVI7</accession>
<protein>
    <submittedName>
        <fullName evidence="1">Uncharacterized protein</fullName>
    </submittedName>
</protein>
<dbReference type="EMBL" id="CADCTQ010000220">
    <property type="protein sequence ID" value="CAA9260678.1"/>
    <property type="molecule type" value="Genomic_DNA"/>
</dbReference>
<name>A0A6J4IVI7_9SPHI</name>